<dbReference type="InterPro" id="IPR038071">
    <property type="entry name" value="UROD/MetE-like_sf"/>
</dbReference>
<organism evidence="2 3">
    <name type="scientific">Tritrichomonas musculus</name>
    <dbReference type="NCBI Taxonomy" id="1915356"/>
    <lineage>
        <taxon>Eukaryota</taxon>
        <taxon>Metamonada</taxon>
        <taxon>Parabasalia</taxon>
        <taxon>Tritrichomonadida</taxon>
        <taxon>Tritrichomonadidae</taxon>
        <taxon>Tritrichomonas</taxon>
    </lineage>
</organism>
<dbReference type="PANTHER" id="PTHR43844">
    <property type="entry name" value="METHIONINE SYNTHASE"/>
    <property type="match status" value="1"/>
</dbReference>
<dbReference type="EMBL" id="JAPFFF010000003">
    <property type="protein sequence ID" value="KAK8895650.1"/>
    <property type="molecule type" value="Genomic_DNA"/>
</dbReference>
<dbReference type="SUPFAM" id="SSF51726">
    <property type="entry name" value="UROD/MetE-like"/>
    <property type="match status" value="1"/>
</dbReference>
<evidence type="ECO:0000313" key="2">
    <source>
        <dbReference type="EMBL" id="KAK8895650.1"/>
    </source>
</evidence>
<proteinExistence type="predicted"/>
<protein>
    <recommendedName>
        <fullName evidence="1">Cobalamin-independent methionine synthase MetE C-terminal/archaeal domain-containing protein</fullName>
    </recommendedName>
</protein>
<dbReference type="InterPro" id="IPR002629">
    <property type="entry name" value="Met_Synth_C/arc"/>
</dbReference>
<dbReference type="CDD" id="cd03311">
    <property type="entry name" value="CIMS_C_terminal_like"/>
    <property type="match status" value="1"/>
</dbReference>
<name>A0ABR2KX40_9EUKA</name>
<sequence length="370" mass="42618">MWRTTPPFRADINGSFLRTQAIKSARQQFAEGKITKEQLKKVEDEEIAKLVAKEEEIGLQVVSDGEYRRSWWHFDFLEGLTGVEGYETESGIQFHGIQSRHRNIRVTGKLDFPEDHPFLDHFRYLKSITKNAIPKMTIPSPSVLHFRGGSKLIDKNVYPNLDIFFEDLGKAYRKAIHAFYKVGCRYLQLDDTVWAYLCSEEQRRLCIERGDDPQKLIVYYANTLNYALADKPNDMTISMHICRGNFRSTWISEGGYEYVAKTLFETVKIDAFFLEYDSERAGGFEPLKHIKADGKQFAVLGLITSKSGKLESADEIKARINEASKYLPKENLCLSTQCGFASTEEGNVLTEEEMWEKLRFIIKVAKEIWA</sequence>
<keyword evidence="3" id="KW-1185">Reference proteome</keyword>
<dbReference type="Pfam" id="PF01717">
    <property type="entry name" value="Meth_synt_2"/>
    <property type="match status" value="1"/>
</dbReference>
<evidence type="ECO:0000313" key="3">
    <source>
        <dbReference type="Proteomes" id="UP001470230"/>
    </source>
</evidence>
<dbReference type="Proteomes" id="UP001470230">
    <property type="component" value="Unassembled WGS sequence"/>
</dbReference>
<gene>
    <name evidence="2" type="ORF">M9Y10_024120</name>
</gene>
<comment type="caution">
    <text evidence="2">The sequence shown here is derived from an EMBL/GenBank/DDBJ whole genome shotgun (WGS) entry which is preliminary data.</text>
</comment>
<reference evidence="2 3" key="1">
    <citation type="submission" date="2024-04" db="EMBL/GenBank/DDBJ databases">
        <title>Tritrichomonas musculus Genome.</title>
        <authorList>
            <person name="Alves-Ferreira E."/>
            <person name="Grigg M."/>
            <person name="Lorenzi H."/>
            <person name="Galac M."/>
        </authorList>
    </citation>
    <scope>NUCLEOTIDE SEQUENCE [LARGE SCALE GENOMIC DNA]</scope>
    <source>
        <strain evidence="2 3">EAF2021</strain>
    </source>
</reference>
<feature type="domain" description="Cobalamin-independent methionine synthase MetE C-terminal/archaeal" evidence="1">
    <location>
        <begin position="14"/>
        <end position="365"/>
    </location>
</feature>
<accession>A0ABR2KX40</accession>
<evidence type="ECO:0000259" key="1">
    <source>
        <dbReference type="Pfam" id="PF01717"/>
    </source>
</evidence>
<dbReference type="Gene3D" id="3.20.20.210">
    <property type="match status" value="1"/>
</dbReference>
<dbReference type="PANTHER" id="PTHR43844:SF1">
    <property type="entry name" value="METHIONINE SYNTHASE"/>
    <property type="match status" value="1"/>
</dbReference>
<dbReference type="NCBIfam" id="NF005085">
    <property type="entry name" value="PRK06520.1"/>
    <property type="match status" value="1"/>
</dbReference>